<organism evidence="2 3">
    <name type="scientific">Methanobrevibacter millerae</name>
    <dbReference type="NCBI Taxonomy" id="230361"/>
    <lineage>
        <taxon>Archaea</taxon>
        <taxon>Methanobacteriati</taxon>
        <taxon>Methanobacteriota</taxon>
        <taxon>Methanomada group</taxon>
        <taxon>Methanobacteria</taxon>
        <taxon>Methanobacteriales</taxon>
        <taxon>Methanobacteriaceae</taxon>
        <taxon>Methanobrevibacter</taxon>
    </lineage>
</organism>
<accession>A0A0U3DQJ8</accession>
<dbReference type="Proteomes" id="UP000067738">
    <property type="component" value="Chromosome"/>
</dbReference>
<dbReference type="KEGG" id="mmil:sm9_0858"/>
<reference evidence="2 3" key="1">
    <citation type="submission" date="2015-04" db="EMBL/GenBank/DDBJ databases">
        <title>The complete genome sequence of the rumen methanogen Methanobrevibacter millerae SM9.</title>
        <authorList>
            <person name="Leahy S.C."/>
            <person name="Kelly W.J."/>
            <person name="Pacheco D.M."/>
            <person name="Li D."/>
            <person name="Altermann E."/>
            <person name="Attwood G.T."/>
        </authorList>
    </citation>
    <scope>NUCLEOTIDE SEQUENCE [LARGE SCALE GENOMIC DNA]</scope>
    <source>
        <strain evidence="2 3">SM9</strain>
    </source>
</reference>
<evidence type="ECO:0000313" key="2">
    <source>
        <dbReference type="EMBL" id="ALT68649.1"/>
    </source>
</evidence>
<dbReference type="Pfam" id="PF12641">
    <property type="entry name" value="Flavodoxin_3"/>
    <property type="match status" value="1"/>
</dbReference>
<dbReference type="GO" id="GO:0010181">
    <property type="term" value="F:FMN binding"/>
    <property type="evidence" value="ECO:0007669"/>
    <property type="project" value="InterPro"/>
</dbReference>
<dbReference type="GeneID" id="26735831"/>
<evidence type="ECO:0000313" key="3">
    <source>
        <dbReference type="Proteomes" id="UP000067738"/>
    </source>
</evidence>
<dbReference type="InterPro" id="IPR008254">
    <property type="entry name" value="Flavodoxin/NO_synth"/>
</dbReference>
<proteinExistence type="predicted"/>
<name>A0A0U3DQJ8_9EURY</name>
<dbReference type="InterPro" id="IPR029039">
    <property type="entry name" value="Flavoprotein-like_sf"/>
</dbReference>
<dbReference type="RefSeq" id="WP_058738958.1">
    <property type="nucleotide sequence ID" value="NZ_CP011266.1"/>
</dbReference>
<keyword evidence="3" id="KW-1185">Reference proteome</keyword>
<dbReference type="OrthoDB" id="73155at2157"/>
<dbReference type="AlphaFoldDB" id="A0A0U3DQJ8"/>
<dbReference type="EMBL" id="CP011266">
    <property type="protein sequence ID" value="ALT68649.1"/>
    <property type="molecule type" value="Genomic_DNA"/>
</dbReference>
<dbReference type="PATRIC" id="fig|230361.4.peg.883"/>
<feature type="domain" description="Flavodoxin-like" evidence="1">
    <location>
        <begin position="5"/>
        <end position="109"/>
    </location>
</feature>
<dbReference type="SUPFAM" id="SSF52218">
    <property type="entry name" value="Flavoproteins"/>
    <property type="match status" value="1"/>
</dbReference>
<sequence>MNIAIRYYTKTGNTKKLAEALSEAVGVEALTVDSPLTEDVDILFLGSAVYAAGVDSEIKKFIESINVNVGKIVNFSSAALIESTYKQVKKIAEDNNITMAEEEFHCRGAFKFVHRGHPNDEDVNNLVEFAKKIVSP</sequence>
<dbReference type="Gene3D" id="3.40.50.360">
    <property type="match status" value="1"/>
</dbReference>
<gene>
    <name evidence="2" type="ORF">sm9_0858</name>
</gene>
<protein>
    <submittedName>
        <fullName evidence="2">Flavodoxin domain-containing protein</fullName>
    </submittedName>
</protein>
<evidence type="ECO:0000259" key="1">
    <source>
        <dbReference type="Pfam" id="PF12641"/>
    </source>
</evidence>